<name>A0AAE1AUC2_9GAST</name>
<comment type="caution">
    <text evidence="1">The sequence shown here is derived from an EMBL/GenBank/DDBJ whole genome shotgun (WGS) entry which is preliminary data.</text>
</comment>
<dbReference type="Proteomes" id="UP001283361">
    <property type="component" value="Unassembled WGS sequence"/>
</dbReference>
<dbReference type="AlphaFoldDB" id="A0AAE1AUC2"/>
<gene>
    <name evidence="1" type="ORF">RRG08_049599</name>
</gene>
<protein>
    <submittedName>
        <fullName evidence="1">Uncharacterized protein</fullName>
    </submittedName>
</protein>
<accession>A0AAE1AUC2</accession>
<evidence type="ECO:0000313" key="2">
    <source>
        <dbReference type="Proteomes" id="UP001283361"/>
    </source>
</evidence>
<keyword evidence="2" id="KW-1185">Reference proteome</keyword>
<sequence length="69" mass="7677">MLRKAGAQVRYEIFVGVPARARRCSFESRSVAQKVMATGDRVYLTYTRWSTSGQLINGLPGLRTGEVNV</sequence>
<organism evidence="1 2">
    <name type="scientific">Elysia crispata</name>
    <name type="common">lettuce slug</name>
    <dbReference type="NCBI Taxonomy" id="231223"/>
    <lineage>
        <taxon>Eukaryota</taxon>
        <taxon>Metazoa</taxon>
        <taxon>Spiralia</taxon>
        <taxon>Lophotrochozoa</taxon>
        <taxon>Mollusca</taxon>
        <taxon>Gastropoda</taxon>
        <taxon>Heterobranchia</taxon>
        <taxon>Euthyneura</taxon>
        <taxon>Panpulmonata</taxon>
        <taxon>Sacoglossa</taxon>
        <taxon>Placobranchoidea</taxon>
        <taxon>Plakobranchidae</taxon>
        <taxon>Elysia</taxon>
    </lineage>
</organism>
<evidence type="ECO:0000313" key="1">
    <source>
        <dbReference type="EMBL" id="KAK3794199.1"/>
    </source>
</evidence>
<proteinExistence type="predicted"/>
<dbReference type="EMBL" id="JAWDGP010001132">
    <property type="protein sequence ID" value="KAK3794199.1"/>
    <property type="molecule type" value="Genomic_DNA"/>
</dbReference>
<reference evidence="1" key="1">
    <citation type="journal article" date="2023" name="G3 (Bethesda)">
        <title>A reference genome for the long-term kleptoplast-retaining sea slug Elysia crispata morphotype clarki.</title>
        <authorList>
            <person name="Eastman K.E."/>
            <person name="Pendleton A.L."/>
            <person name="Shaikh M.A."/>
            <person name="Suttiyut T."/>
            <person name="Ogas R."/>
            <person name="Tomko P."/>
            <person name="Gavelis G."/>
            <person name="Widhalm J.R."/>
            <person name="Wisecaver J.H."/>
        </authorList>
    </citation>
    <scope>NUCLEOTIDE SEQUENCE</scope>
    <source>
        <strain evidence="1">ECLA1</strain>
    </source>
</reference>